<keyword evidence="1" id="KW-1133">Transmembrane helix</keyword>
<keyword evidence="1" id="KW-0812">Transmembrane</keyword>
<sequence length="107" mass="11836">MKFIWNAPILIGISWLFIGAALLVSLKTLPPQIPLFYSLPTPSSQVVSIYYLAILPGIALLCVFLNSFVLKRVFQDNVFGQHIIDSANAAVIGITTYIFVRILLLIS</sequence>
<dbReference type="Proteomes" id="UP000178098">
    <property type="component" value="Unassembled WGS sequence"/>
</dbReference>
<accession>A0A1F7HK14</accession>
<evidence type="ECO:0000313" key="2">
    <source>
        <dbReference type="EMBL" id="OGK31445.1"/>
    </source>
</evidence>
<dbReference type="AlphaFoldDB" id="A0A1F7HK14"/>
<protein>
    <recommendedName>
        <fullName evidence="4">DUF1648 domain-containing protein</fullName>
    </recommendedName>
</protein>
<name>A0A1F7HK14_9BACT</name>
<proteinExistence type="predicted"/>
<evidence type="ECO:0000256" key="1">
    <source>
        <dbReference type="SAM" id="Phobius"/>
    </source>
</evidence>
<keyword evidence="1" id="KW-0472">Membrane</keyword>
<feature type="transmembrane region" description="Helical" evidence="1">
    <location>
        <begin position="82"/>
        <end position="106"/>
    </location>
</feature>
<dbReference type="EMBL" id="MFZT01000016">
    <property type="protein sequence ID" value="OGK31445.1"/>
    <property type="molecule type" value="Genomic_DNA"/>
</dbReference>
<gene>
    <name evidence="2" type="ORF">A3D08_02360</name>
</gene>
<organism evidence="2 3">
    <name type="scientific">Candidatus Roizmanbacteria bacterium RIFCSPHIGHO2_02_FULL_43_11</name>
    <dbReference type="NCBI Taxonomy" id="1802043"/>
    <lineage>
        <taxon>Bacteria</taxon>
        <taxon>Candidatus Roizmaniibacteriota</taxon>
    </lineage>
</organism>
<comment type="caution">
    <text evidence="2">The sequence shown here is derived from an EMBL/GenBank/DDBJ whole genome shotgun (WGS) entry which is preliminary data.</text>
</comment>
<evidence type="ECO:0000313" key="3">
    <source>
        <dbReference type="Proteomes" id="UP000178098"/>
    </source>
</evidence>
<feature type="transmembrane region" description="Helical" evidence="1">
    <location>
        <begin position="49"/>
        <end position="70"/>
    </location>
</feature>
<reference evidence="2 3" key="1">
    <citation type="journal article" date="2016" name="Nat. Commun.">
        <title>Thousands of microbial genomes shed light on interconnected biogeochemical processes in an aquifer system.</title>
        <authorList>
            <person name="Anantharaman K."/>
            <person name="Brown C.T."/>
            <person name="Hug L.A."/>
            <person name="Sharon I."/>
            <person name="Castelle C.J."/>
            <person name="Probst A.J."/>
            <person name="Thomas B.C."/>
            <person name="Singh A."/>
            <person name="Wilkins M.J."/>
            <person name="Karaoz U."/>
            <person name="Brodie E.L."/>
            <person name="Williams K.H."/>
            <person name="Hubbard S.S."/>
            <person name="Banfield J.F."/>
        </authorList>
    </citation>
    <scope>NUCLEOTIDE SEQUENCE [LARGE SCALE GENOMIC DNA]</scope>
</reference>
<feature type="transmembrane region" description="Helical" evidence="1">
    <location>
        <begin position="7"/>
        <end position="29"/>
    </location>
</feature>
<evidence type="ECO:0008006" key="4">
    <source>
        <dbReference type="Google" id="ProtNLM"/>
    </source>
</evidence>